<organism evidence="1 2">
    <name type="scientific">Roseimaritima ulvae</name>
    <dbReference type="NCBI Taxonomy" id="980254"/>
    <lineage>
        <taxon>Bacteria</taxon>
        <taxon>Pseudomonadati</taxon>
        <taxon>Planctomycetota</taxon>
        <taxon>Planctomycetia</taxon>
        <taxon>Pirellulales</taxon>
        <taxon>Pirellulaceae</taxon>
        <taxon>Roseimaritima</taxon>
    </lineage>
</organism>
<evidence type="ECO:0000313" key="2">
    <source>
        <dbReference type="Proteomes" id="UP000325286"/>
    </source>
</evidence>
<dbReference type="Proteomes" id="UP000325286">
    <property type="component" value="Chromosome"/>
</dbReference>
<dbReference type="EMBL" id="CP042914">
    <property type="protein sequence ID" value="QEG39934.1"/>
    <property type="molecule type" value="Genomic_DNA"/>
</dbReference>
<name>A0A5B9QLW4_9BACT</name>
<keyword evidence="2" id="KW-1185">Reference proteome</keyword>
<sequence>MAFVRSYNLLLRRWDQYTLMFLLFTIASVVFTSDSSSQEAGPSTPVPNLAPIVAKWQLQRDRLTANRAAVVTYLATSRPPSGKVTEAEFRRLWSQHDLVDSKQLDAVAKMLDATLNAGTVGFAETTLTVADANFRNDVSHGGLVGSMIRHGDVEIRARPRNKQVHIYNAGEMPISSRTLRRLAYLPSGTTSWTDYTTDVCDDNTTKIVSPDGRRALVVDSLSGFVRESSYRIILKDNSALKLVELQSAPFDPNAELLFPRVRASATFRDGVLSKFEICVIVDVELNAEVPASTFAVNASAGTLLLDHRGDVQNPTFVRLDEDSADVLETMDDPQTRKILQKKPKS</sequence>
<gene>
    <name evidence="1" type="ORF">UC8_19360</name>
</gene>
<accession>A0A5B9QLW4</accession>
<proteinExistence type="predicted"/>
<dbReference type="AlphaFoldDB" id="A0A5B9QLW4"/>
<reference evidence="1 2" key="1">
    <citation type="submission" date="2019-08" db="EMBL/GenBank/DDBJ databases">
        <title>Deep-cultivation of Planctomycetes and their phenomic and genomic characterization uncovers novel biology.</title>
        <authorList>
            <person name="Wiegand S."/>
            <person name="Jogler M."/>
            <person name="Boedeker C."/>
            <person name="Pinto D."/>
            <person name="Vollmers J."/>
            <person name="Rivas-Marin E."/>
            <person name="Kohn T."/>
            <person name="Peeters S.H."/>
            <person name="Heuer A."/>
            <person name="Rast P."/>
            <person name="Oberbeckmann S."/>
            <person name="Bunk B."/>
            <person name="Jeske O."/>
            <person name="Meyerdierks A."/>
            <person name="Storesund J.E."/>
            <person name="Kallscheuer N."/>
            <person name="Luecker S."/>
            <person name="Lage O.M."/>
            <person name="Pohl T."/>
            <person name="Merkel B.J."/>
            <person name="Hornburger P."/>
            <person name="Mueller R.-W."/>
            <person name="Bruemmer F."/>
            <person name="Labrenz M."/>
            <person name="Spormann A.M."/>
            <person name="Op den Camp H."/>
            <person name="Overmann J."/>
            <person name="Amann R."/>
            <person name="Jetten M.S.M."/>
            <person name="Mascher T."/>
            <person name="Medema M.H."/>
            <person name="Devos D.P."/>
            <person name="Kaster A.-K."/>
            <person name="Ovreas L."/>
            <person name="Rohde M."/>
            <person name="Galperin M.Y."/>
            <person name="Jogler C."/>
        </authorList>
    </citation>
    <scope>NUCLEOTIDE SEQUENCE [LARGE SCALE GENOMIC DNA]</scope>
    <source>
        <strain evidence="1 2">UC8</strain>
    </source>
</reference>
<evidence type="ECO:0000313" key="1">
    <source>
        <dbReference type="EMBL" id="QEG39934.1"/>
    </source>
</evidence>
<dbReference type="KEGG" id="rul:UC8_19360"/>
<protein>
    <submittedName>
        <fullName evidence="1">Uncharacterized protein</fullName>
    </submittedName>
</protein>